<protein>
    <submittedName>
        <fullName evidence="4">Putative YigZ family protein</fullName>
    </submittedName>
</protein>
<dbReference type="Proteomes" id="UP000541033">
    <property type="component" value="Unassembled WGS sequence"/>
</dbReference>
<evidence type="ECO:0000259" key="3">
    <source>
        <dbReference type="Pfam" id="PF09186"/>
    </source>
</evidence>
<dbReference type="Pfam" id="PF09186">
    <property type="entry name" value="DUF1949"/>
    <property type="match status" value="1"/>
</dbReference>
<evidence type="ECO:0000259" key="2">
    <source>
        <dbReference type="Pfam" id="PF01205"/>
    </source>
</evidence>
<dbReference type="Gene3D" id="3.30.70.240">
    <property type="match status" value="1"/>
</dbReference>
<comment type="similarity">
    <text evidence="1">Belongs to the IMPACT family.</text>
</comment>
<dbReference type="InterPro" id="IPR023582">
    <property type="entry name" value="Impact"/>
</dbReference>
<dbReference type="Gene3D" id="3.30.230.30">
    <property type="entry name" value="Impact, N-terminal domain"/>
    <property type="match status" value="1"/>
</dbReference>
<dbReference type="InterPro" id="IPR015796">
    <property type="entry name" value="Impact_YigZ-like"/>
</dbReference>
<reference evidence="4 5" key="1">
    <citation type="submission" date="2020-02" db="EMBL/GenBank/DDBJ databases">
        <title>Sequencing the genomes of 1000 actinobacteria strains.</title>
        <authorList>
            <person name="Klenk H.-P."/>
        </authorList>
    </citation>
    <scope>NUCLEOTIDE SEQUENCE [LARGE SCALE GENOMIC DNA]</scope>
    <source>
        <strain evidence="4 5">DSM 27960</strain>
    </source>
</reference>
<dbReference type="EMBL" id="JAAMOX010000001">
    <property type="protein sequence ID" value="NIH53932.1"/>
    <property type="molecule type" value="Genomic_DNA"/>
</dbReference>
<dbReference type="PANTHER" id="PTHR16301">
    <property type="entry name" value="IMPACT-RELATED"/>
    <property type="match status" value="1"/>
</dbReference>
<gene>
    <name evidence="4" type="ORF">FHX76_001800</name>
</gene>
<name>A0A7X5TUT3_9MICO</name>
<dbReference type="PANTHER" id="PTHR16301:SF20">
    <property type="entry name" value="IMPACT FAMILY MEMBER YIGZ"/>
    <property type="match status" value="1"/>
</dbReference>
<feature type="domain" description="Impact N-terminal" evidence="2">
    <location>
        <begin position="25"/>
        <end position="129"/>
    </location>
</feature>
<dbReference type="InterPro" id="IPR015269">
    <property type="entry name" value="UPF0029_Impact_C"/>
</dbReference>
<organism evidence="4 5">
    <name type="scientific">Lysinibacter cavernae</name>
    <dbReference type="NCBI Taxonomy" id="1640652"/>
    <lineage>
        <taxon>Bacteria</taxon>
        <taxon>Bacillati</taxon>
        <taxon>Actinomycetota</taxon>
        <taxon>Actinomycetes</taxon>
        <taxon>Micrococcales</taxon>
        <taxon>Microbacteriaceae</taxon>
        <taxon>Lysinibacter</taxon>
    </lineage>
</organism>
<dbReference type="GO" id="GO:0006446">
    <property type="term" value="P:regulation of translational initiation"/>
    <property type="evidence" value="ECO:0007669"/>
    <property type="project" value="TreeGrafter"/>
</dbReference>
<evidence type="ECO:0000313" key="4">
    <source>
        <dbReference type="EMBL" id="NIH53932.1"/>
    </source>
</evidence>
<dbReference type="Pfam" id="PF01205">
    <property type="entry name" value="Impact_N"/>
    <property type="match status" value="1"/>
</dbReference>
<dbReference type="AlphaFoldDB" id="A0A7X5TUT3"/>
<dbReference type="NCBIfam" id="TIGR00257">
    <property type="entry name" value="IMPACT_YIGZ"/>
    <property type="match status" value="1"/>
</dbReference>
<dbReference type="SUPFAM" id="SSF54980">
    <property type="entry name" value="EF-G C-terminal domain-like"/>
    <property type="match status" value="1"/>
</dbReference>
<comment type="caution">
    <text evidence="4">The sequence shown here is derived from an EMBL/GenBank/DDBJ whole genome shotgun (WGS) entry which is preliminary data.</text>
</comment>
<feature type="domain" description="UPF0029" evidence="3">
    <location>
        <begin position="148"/>
        <end position="201"/>
    </location>
</feature>
<dbReference type="InterPro" id="IPR001498">
    <property type="entry name" value="Impact_N"/>
</dbReference>
<dbReference type="InterPro" id="IPR035647">
    <property type="entry name" value="EFG_III/V"/>
</dbReference>
<dbReference type="InterPro" id="IPR036956">
    <property type="entry name" value="Impact_N_sf"/>
</dbReference>
<proteinExistence type="inferred from homology"/>
<dbReference type="InterPro" id="IPR020568">
    <property type="entry name" value="Ribosomal_Su5_D2-typ_SF"/>
</dbReference>
<evidence type="ECO:0000256" key="1">
    <source>
        <dbReference type="ARBA" id="ARBA00007665"/>
    </source>
</evidence>
<sequence>MTTDTAGTEPYRTILRPVETEIEIKRSRFLCFLSPASSEQEARDSIAEARKLHPKARHHCSALVIGPRGDLQRTNDDGEPSGTAGAPMLEALLGAELSDVVAVVVRYFGGTLLGAGGLTRAYRASVAESIDAATIVVRERRLQVAVATDYAAAALIEAESHRRGWVVRDSEYGADVTLQLALPPGELDQLNHRVAELSAGRALVEAGEIGYVTVAV</sequence>
<dbReference type="InterPro" id="IPR020569">
    <property type="entry name" value="UPF0029_Impact_CS"/>
</dbReference>
<accession>A0A7X5TUT3</accession>
<dbReference type="PROSITE" id="PS00910">
    <property type="entry name" value="UPF0029"/>
    <property type="match status" value="1"/>
</dbReference>
<dbReference type="GO" id="GO:0005737">
    <property type="term" value="C:cytoplasm"/>
    <property type="evidence" value="ECO:0007669"/>
    <property type="project" value="TreeGrafter"/>
</dbReference>
<evidence type="ECO:0000313" key="5">
    <source>
        <dbReference type="Proteomes" id="UP000541033"/>
    </source>
</evidence>
<dbReference type="SUPFAM" id="SSF54211">
    <property type="entry name" value="Ribosomal protein S5 domain 2-like"/>
    <property type="match status" value="1"/>
</dbReference>
<dbReference type="RefSeq" id="WP_167149948.1">
    <property type="nucleotide sequence ID" value="NZ_JAAMOX010000001.1"/>
</dbReference>
<keyword evidence="5" id="KW-1185">Reference proteome</keyword>